<accession>A0ABW3YLE9</accession>
<reference evidence="2" key="1">
    <citation type="journal article" date="2019" name="Int. J. Syst. Evol. Microbiol.">
        <title>The Global Catalogue of Microorganisms (GCM) 10K type strain sequencing project: providing services to taxonomists for standard genome sequencing and annotation.</title>
        <authorList>
            <consortium name="The Broad Institute Genomics Platform"/>
            <consortium name="The Broad Institute Genome Sequencing Center for Infectious Disease"/>
            <person name="Wu L."/>
            <person name="Ma J."/>
        </authorList>
    </citation>
    <scope>NUCLEOTIDE SEQUENCE [LARGE SCALE GENOMIC DNA]</scope>
    <source>
        <strain evidence="2">JCM 31037</strain>
    </source>
</reference>
<keyword evidence="2" id="KW-1185">Reference proteome</keyword>
<name>A0ABW3YLE9_9ACTN</name>
<dbReference type="RefSeq" id="WP_377577492.1">
    <property type="nucleotide sequence ID" value="NZ_JBHTMP010000074.1"/>
</dbReference>
<proteinExistence type="predicted"/>
<dbReference type="InterPro" id="IPR029058">
    <property type="entry name" value="AB_hydrolase_fold"/>
</dbReference>
<gene>
    <name evidence="1" type="ORF">ACFQ4H_30035</name>
</gene>
<comment type="caution">
    <text evidence="1">The sequence shown here is derived from an EMBL/GenBank/DDBJ whole genome shotgun (WGS) entry which is preliminary data.</text>
</comment>
<evidence type="ECO:0000313" key="1">
    <source>
        <dbReference type="EMBL" id="MFD1325332.1"/>
    </source>
</evidence>
<organism evidence="1 2">
    <name type="scientific">Micromonospora sonneratiae</name>
    <dbReference type="NCBI Taxonomy" id="1184706"/>
    <lineage>
        <taxon>Bacteria</taxon>
        <taxon>Bacillati</taxon>
        <taxon>Actinomycetota</taxon>
        <taxon>Actinomycetes</taxon>
        <taxon>Micromonosporales</taxon>
        <taxon>Micromonosporaceae</taxon>
        <taxon>Micromonospora</taxon>
    </lineage>
</organism>
<evidence type="ECO:0000313" key="2">
    <source>
        <dbReference type="Proteomes" id="UP001597260"/>
    </source>
</evidence>
<sequence>MSEQQQEQNVGAMVLADRLCSAPAVPVEVPPPDDEWTLPYGFARVYYGAGSQGITRPVIMADGFNLGRSDLDWLYQGLETGFPFITRLRERGRTVILLGFDERTASIIDNAQAAIAAIQQTIARQLDASPLTVGGFSMGGLVTRYALAKLENDRIDHRTALYFSYDSPHRGGYIPVGIQAFSYFIPGPENDFARQMDSPAARQMMWQHYDRDDGAIRPHPDRAEFLERLRSVGWWPAIPRRIGVANGAGDGGGIVVEPGEIALRIDGLLFPGTTFRIQAAGDGVTVAELIRSLPPGRRTVTTNGFPEIDGAPGGTLESYRILAEALERNGGRVTLRRPTACFVPTVSAVAIRYLDRQEDLYAKVDALDPSESELDAFRCSSTTTTHTAITEELCTWIMEQLPD</sequence>
<dbReference type="Gene3D" id="3.40.50.1820">
    <property type="entry name" value="alpha/beta hydrolase"/>
    <property type="match status" value="1"/>
</dbReference>
<protein>
    <submittedName>
        <fullName evidence="1">Esterase/lipase family protein</fullName>
    </submittedName>
</protein>
<dbReference type="SUPFAM" id="SSF53474">
    <property type="entry name" value="alpha/beta-Hydrolases"/>
    <property type="match status" value="1"/>
</dbReference>
<dbReference type="Proteomes" id="UP001597260">
    <property type="component" value="Unassembled WGS sequence"/>
</dbReference>
<dbReference type="EMBL" id="JBHTMP010000074">
    <property type="protein sequence ID" value="MFD1325332.1"/>
    <property type="molecule type" value="Genomic_DNA"/>
</dbReference>